<reference evidence="7 8" key="1">
    <citation type="journal article" date="2020" name="Harmful Algae">
        <title>Molecular and morphological characterization of a novel dihydroanatoxin-a producing Microcoleus species (cyanobacteria) from the Russian River, California, USA.</title>
        <authorList>
            <person name="Conklin K.Y."/>
            <person name="Stancheva R."/>
            <person name="Otten T.G."/>
            <person name="Fadness R."/>
            <person name="Boyer G.L."/>
            <person name="Read B."/>
            <person name="Zhang X."/>
            <person name="Sheath R.G."/>
        </authorList>
    </citation>
    <scope>NUCLEOTIDE SEQUENCE [LARGE SCALE GENOMIC DNA]</scope>
    <source>
        <strain evidence="7 8">PTRS2</strain>
    </source>
</reference>
<name>A0ABU8YYM8_9CYAN</name>
<gene>
    <name evidence="7" type="ORF">WMG39_31785</name>
</gene>
<dbReference type="EMBL" id="JBBLXS010001200">
    <property type="protein sequence ID" value="MEK0189392.1"/>
    <property type="molecule type" value="Genomic_DNA"/>
</dbReference>
<evidence type="ECO:0000256" key="3">
    <source>
        <dbReference type="ARBA" id="ARBA00022553"/>
    </source>
</evidence>
<dbReference type="Gene3D" id="1.10.287.130">
    <property type="match status" value="1"/>
</dbReference>
<dbReference type="EC" id="2.7.13.3" evidence="2"/>
<feature type="domain" description="Signal transduction histidine kinase dimerisation/phosphoacceptor" evidence="5">
    <location>
        <begin position="174"/>
        <end position="192"/>
    </location>
</feature>
<keyword evidence="3" id="KW-0597">Phosphoprotein</keyword>
<feature type="non-terminal residue" evidence="7">
    <location>
        <position position="1"/>
    </location>
</feature>
<dbReference type="Proteomes" id="UP001384579">
    <property type="component" value="Unassembled WGS sequence"/>
</dbReference>
<protein>
    <recommendedName>
        <fullName evidence="2">histidine kinase</fullName>
        <ecNumber evidence="2">2.7.13.3</ecNumber>
    </recommendedName>
</protein>
<dbReference type="Gene3D" id="3.30.450.40">
    <property type="match status" value="1"/>
</dbReference>
<organism evidence="7 8">
    <name type="scientific">Microcoleus anatoxicus PTRS2</name>
    <dbReference type="NCBI Taxonomy" id="2705321"/>
    <lineage>
        <taxon>Bacteria</taxon>
        <taxon>Bacillati</taxon>
        <taxon>Cyanobacteriota</taxon>
        <taxon>Cyanophyceae</taxon>
        <taxon>Oscillatoriophycideae</taxon>
        <taxon>Oscillatoriales</taxon>
        <taxon>Microcoleaceae</taxon>
        <taxon>Microcoleus</taxon>
        <taxon>Microcoleus anatoxicus</taxon>
    </lineage>
</organism>
<evidence type="ECO:0000313" key="8">
    <source>
        <dbReference type="Proteomes" id="UP001384579"/>
    </source>
</evidence>
<comment type="caution">
    <text evidence="7">The sequence shown here is derived from an EMBL/GenBank/DDBJ whole genome shotgun (WGS) entry which is preliminary data.</text>
</comment>
<dbReference type="PANTHER" id="PTHR45339:SF1">
    <property type="entry name" value="HYBRID SIGNAL TRANSDUCTION HISTIDINE KINASE J"/>
    <property type="match status" value="1"/>
</dbReference>
<proteinExistence type="predicted"/>
<dbReference type="SUPFAM" id="SSF55781">
    <property type="entry name" value="GAF domain-like"/>
    <property type="match status" value="1"/>
</dbReference>
<dbReference type="InterPro" id="IPR036097">
    <property type="entry name" value="HisK_dim/P_sf"/>
</dbReference>
<evidence type="ECO:0000256" key="2">
    <source>
        <dbReference type="ARBA" id="ARBA00012438"/>
    </source>
</evidence>
<dbReference type="Pfam" id="PF00512">
    <property type="entry name" value="HisKA"/>
    <property type="match status" value="1"/>
</dbReference>
<feature type="domain" description="GAF" evidence="6">
    <location>
        <begin position="22"/>
        <end position="113"/>
    </location>
</feature>
<feature type="non-terminal residue" evidence="7">
    <location>
        <position position="192"/>
    </location>
</feature>
<keyword evidence="8" id="KW-1185">Reference proteome</keyword>
<sequence length="192" mass="21086">SGEFVVEAAGEVDGDMRVLSGAGLDYAYPRSLINFVDRTQEDVVLNDARSEAIFNNDPYILERQPKSLLCAPIVYQGKLTAILYLENNLTTGAFTADRLEVLKLLSSQAAIALENARLYANLEIANQQLAESNLTLEAKVTQRTQELSEKNVLLSQEIQERQKAEAAAKAASLAKSEFLANMSHELRTPLNG</sequence>
<evidence type="ECO:0000256" key="4">
    <source>
        <dbReference type="ARBA" id="ARBA00023012"/>
    </source>
</evidence>
<dbReference type="SUPFAM" id="SSF47384">
    <property type="entry name" value="Homodimeric domain of signal transducing histidine kinase"/>
    <property type="match status" value="1"/>
</dbReference>
<keyword evidence="4" id="KW-0902">Two-component regulatory system</keyword>
<dbReference type="InterPro" id="IPR029016">
    <property type="entry name" value="GAF-like_dom_sf"/>
</dbReference>
<dbReference type="InterPro" id="IPR003018">
    <property type="entry name" value="GAF"/>
</dbReference>
<dbReference type="CDD" id="cd00082">
    <property type="entry name" value="HisKA"/>
    <property type="match status" value="1"/>
</dbReference>
<accession>A0ABU8YYM8</accession>
<dbReference type="RefSeq" id="WP_340542565.1">
    <property type="nucleotide sequence ID" value="NZ_JBBLXS010001200.1"/>
</dbReference>
<dbReference type="Pfam" id="PF01590">
    <property type="entry name" value="GAF"/>
    <property type="match status" value="1"/>
</dbReference>
<evidence type="ECO:0000313" key="7">
    <source>
        <dbReference type="EMBL" id="MEK0189392.1"/>
    </source>
</evidence>
<dbReference type="InterPro" id="IPR003661">
    <property type="entry name" value="HisK_dim/P_dom"/>
</dbReference>
<evidence type="ECO:0000259" key="5">
    <source>
        <dbReference type="Pfam" id="PF00512"/>
    </source>
</evidence>
<comment type="catalytic activity">
    <reaction evidence="1">
        <text>ATP + protein L-histidine = ADP + protein N-phospho-L-histidine.</text>
        <dbReference type="EC" id="2.7.13.3"/>
    </reaction>
</comment>
<dbReference type="PANTHER" id="PTHR45339">
    <property type="entry name" value="HYBRID SIGNAL TRANSDUCTION HISTIDINE KINASE J"/>
    <property type="match status" value="1"/>
</dbReference>
<evidence type="ECO:0000259" key="6">
    <source>
        <dbReference type="Pfam" id="PF01590"/>
    </source>
</evidence>
<evidence type="ECO:0000256" key="1">
    <source>
        <dbReference type="ARBA" id="ARBA00000085"/>
    </source>
</evidence>